<evidence type="ECO:0000256" key="3">
    <source>
        <dbReference type="ARBA" id="ARBA00010301"/>
    </source>
</evidence>
<dbReference type="GO" id="GO:0075732">
    <property type="term" value="P:viral penetration into host nucleus"/>
    <property type="evidence" value="ECO:0007669"/>
    <property type="project" value="UniProtKB-KW"/>
</dbReference>
<accession>A0A976N2J7</accession>
<evidence type="ECO:0000256" key="8">
    <source>
        <dbReference type="ARBA" id="ARBA00022581"/>
    </source>
</evidence>
<keyword evidence="6" id="KW-0167">Capsid protein</keyword>
<evidence type="ECO:0000256" key="13">
    <source>
        <dbReference type="ARBA" id="ARBA00023125"/>
    </source>
</evidence>
<keyword evidence="7" id="KW-1048">Host nucleus</keyword>
<proteinExistence type="inferred from homology"/>
<dbReference type="Pfam" id="PF02443">
    <property type="entry name" value="Circo_capsid"/>
    <property type="match status" value="1"/>
</dbReference>
<keyword evidence="4" id="KW-1140">T=1 icosahedral capsid protein</keyword>
<dbReference type="KEGG" id="vg:80544713"/>
<evidence type="ECO:0000313" key="16">
    <source>
        <dbReference type="EMBL" id="UPW41510.1"/>
    </source>
</evidence>
<evidence type="ECO:0000256" key="7">
    <source>
        <dbReference type="ARBA" id="ARBA00022562"/>
    </source>
</evidence>
<evidence type="ECO:0000256" key="11">
    <source>
        <dbReference type="ARBA" id="ARBA00022844"/>
    </source>
</evidence>
<comment type="subcellular location">
    <subcellularLocation>
        <location evidence="1">Host nucleus</location>
    </subcellularLocation>
    <subcellularLocation>
        <location evidence="2">Virion</location>
    </subcellularLocation>
</comment>
<dbReference type="RefSeq" id="YP_010805768.1">
    <property type="nucleotide sequence ID" value="NC_077196.1"/>
</dbReference>
<evidence type="ECO:0000256" key="9">
    <source>
        <dbReference type="ARBA" id="ARBA00022595"/>
    </source>
</evidence>
<keyword evidence="8" id="KW-0945">Host-virus interaction</keyword>
<evidence type="ECO:0000256" key="2">
    <source>
        <dbReference type="ARBA" id="ARBA00004328"/>
    </source>
</evidence>
<keyword evidence="11" id="KW-0946">Virion</keyword>
<comment type="subunit">
    <text evidence="15">Homomultimer. Assembles in the nucleus, presumably in an immature form, then migrates to the cytoplasm once assembled as mature virion. Interacts with Rep; this interaction relocates Rep into the nucleus.</text>
</comment>
<dbReference type="InterPro" id="IPR003383">
    <property type="entry name" value="Circovirus_capsid"/>
</dbReference>
<dbReference type="Gene3D" id="2.60.120.950">
    <property type="entry name" value="Circovirus capsid protein"/>
    <property type="match status" value="1"/>
</dbReference>
<evidence type="ECO:0000256" key="12">
    <source>
        <dbReference type="ARBA" id="ARBA00022890"/>
    </source>
</evidence>
<keyword evidence="12" id="KW-1164">Virus endocytosis by host</keyword>
<reference evidence="16" key="1">
    <citation type="submission" date="2022-02" db="EMBL/GenBank/DDBJ databases">
        <title>Towards deciphering the DNA virus diversity associated with rodent species in the families Cricetidae and Heteromyidae.</title>
        <authorList>
            <person name="Lund M."/>
            <person name="Larsen B.B."/>
            <person name="Gryseels S."/>
            <person name="Kraberger S."/>
            <person name="Rowsey D.M."/>
            <person name="Steger L."/>
            <person name="Yule K.M."/>
            <person name="Upham N.S."/>
            <person name="Worobey M."/>
            <person name="Van Doorslaer K."/>
            <person name="Varsani A."/>
        </authorList>
    </citation>
    <scope>NUCLEOTIDE SEQUENCE</scope>
    <source>
        <strain evidence="16">UA23Rod_1805</strain>
    </source>
</reference>
<comment type="similarity">
    <text evidence="3">Belongs to the circoviridae capsid protein family.</text>
</comment>
<keyword evidence="13" id="KW-0238">DNA-binding</keyword>
<keyword evidence="14" id="KW-1160">Virus entry into host cell</keyword>
<dbReference type="GO" id="GO:0075509">
    <property type="term" value="P:endocytosis involved in viral entry into host cell"/>
    <property type="evidence" value="ECO:0007669"/>
    <property type="project" value="UniProtKB-KW"/>
</dbReference>
<dbReference type="EMBL" id="OM869613">
    <property type="protein sequence ID" value="UPW41510.1"/>
    <property type="molecule type" value="Genomic_DNA"/>
</dbReference>
<keyword evidence="9" id="KW-1162">Viral penetration into host cytoplasm</keyword>
<organism evidence="16">
    <name type="scientific">Dipodfec virus UA23Rod_1805</name>
    <dbReference type="NCBI Taxonomy" id="2929287"/>
    <lineage>
        <taxon>Viruses</taxon>
        <taxon>Monodnaviria</taxon>
        <taxon>Shotokuvirae</taxon>
        <taxon>Cressdnaviricota</taxon>
        <taxon>Arfiviricetes</taxon>
        <taxon>Cirlivirales</taxon>
        <taxon>Circoviridae</taxon>
        <taxon>Cyclovirus</taxon>
        <taxon>Cyclovirus kemirgen</taxon>
    </lineage>
</organism>
<evidence type="ECO:0000256" key="10">
    <source>
        <dbReference type="ARBA" id="ARBA00022804"/>
    </source>
</evidence>
<evidence type="ECO:0000256" key="4">
    <source>
        <dbReference type="ARBA" id="ARBA00022431"/>
    </source>
</evidence>
<evidence type="ECO:0000256" key="1">
    <source>
        <dbReference type="ARBA" id="ARBA00004147"/>
    </source>
</evidence>
<dbReference type="GO" id="GO:0043657">
    <property type="term" value="C:host cell"/>
    <property type="evidence" value="ECO:0007669"/>
    <property type="project" value="GOC"/>
</dbReference>
<dbReference type="GO" id="GO:0019069">
    <property type="term" value="P:viral capsid assembly"/>
    <property type="evidence" value="ECO:0007669"/>
    <property type="project" value="InterPro"/>
</dbReference>
<sequence length="257" mass="29481">MRRRVPRPFRRGRFRASRSRFYRQRVRTRRNLRTGGKFFTRIYEAREFKPKYDGTVTSPYGHLYELDIRDIDNAEQANRFRRIASLFQEYKVHKVAVKITPHINASDGQTQIGPYAVATYYQPNSDTQDQSSTIGDAKIQYENVVGLPNSKVIRGCDPTTLVFVPRMYTPGYSNVDGAGTVAVGSAQLVPTNRVWLNTKRLFPNSNIAGQTPQFYGFVIAHQGFSEIGTGLDTITYTIDIFYYVTFRKYKNTMLPVS</sequence>
<evidence type="ECO:0000256" key="6">
    <source>
        <dbReference type="ARBA" id="ARBA00022561"/>
    </source>
</evidence>
<dbReference type="GO" id="GO:0003677">
    <property type="term" value="F:DNA binding"/>
    <property type="evidence" value="ECO:0007669"/>
    <property type="project" value="UniProtKB-KW"/>
</dbReference>
<dbReference type="GO" id="GO:0019062">
    <property type="term" value="P:virion attachment to host cell"/>
    <property type="evidence" value="ECO:0007669"/>
    <property type="project" value="UniProtKB-KW"/>
</dbReference>
<dbReference type="GeneID" id="80544713"/>
<name>A0A976N2J7_9CIRC</name>
<dbReference type="GO" id="GO:0042025">
    <property type="term" value="C:host cell nucleus"/>
    <property type="evidence" value="ECO:0007669"/>
    <property type="project" value="UniProtKB-SubCell"/>
</dbReference>
<protein>
    <submittedName>
        <fullName evidence="16">Capsid protein</fullName>
    </submittedName>
</protein>
<dbReference type="GO" id="GO:0039615">
    <property type="term" value="C:T=1 icosahedral viral capsid"/>
    <property type="evidence" value="ECO:0007669"/>
    <property type="project" value="UniProtKB-KW"/>
</dbReference>
<keyword evidence="5" id="KW-1163">Viral penetration into host nucleus</keyword>
<dbReference type="InterPro" id="IPR038652">
    <property type="entry name" value="Circovirus_capsid_sf"/>
</dbReference>
<evidence type="ECO:0000256" key="15">
    <source>
        <dbReference type="ARBA" id="ARBA00046863"/>
    </source>
</evidence>
<evidence type="ECO:0000256" key="5">
    <source>
        <dbReference type="ARBA" id="ARBA00022524"/>
    </source>
</evidence>
<keyword evidence="10" id="KW-1161">Viral attachment to host cell</keyword>
<evidence type="ECO:0000256" key="14">
    <source>
        <dbReference type="ARBA" id="ARBA00023296"/>
    </source>
</evidence>